<dbReference type="AlphaFoldDB" id="A0A4Y7QD38"/>
<evidence type="ECO:0000313" key="3">
    <source>
        <dbReference type="Proteomes" id="UP000294933"/>
    </source>
</evidence>
<dbReference type="InterPro" id="IPR031833">
    <property type="entry name" value="DUF4748"/>
</dbReference>
<dbReference type="Pfam" id="PF15932">
    <property type="entry name" value="DUF4748"/>
    <property type="match status" value="1"/>
</dbReference>
<feature type="region of interest" description="Disordered" evidence="1">
    <location>
        <begin position="55"/>
        <end position="85"/>
    </location>
</feature>
<proteinExistence type="predicted"/>
<dbReference type="EMBL" id="ML170164">
    <property type="protein sequence ID" value="TDL25181.1"/>
    <property type="molecule type" value="Genomic_DNA"/>
</dbReference>
<gene>
    <name evidence="2" type="ORF">BD410DRAFT_837414</name>
</gene>
<dbReference type="Proteomes" id="UP000294933">
    <property type="component" value="Unassembled WGS sequence"/>
</dbReference>
<reference evidence="2 3" key="1">
    <citation type="submission" date="2018-06" db="EMBL/GenBank/DDBJ databases">
        <title>A transcriptomic atlas of mushroom development highlights an independent origin of complex multicellularity.</title>
        <authorList>
            <consortium name="DOE Joint Genome Institute"/>
            <person name="Krizsan K."/>
            <person name="Almasi E."/>
            <person name="Merenyi Z."/>
            <person name="Sahu N."/>
            <person name="Viragh M."/>
            <person name="Koszo T."/>
            <person name="Mondo S."/>
            <person name="Kiss B."/>
            <person name="Balint B."/>
            <person name="Kues U."/>
            <person name="Barry K."/>
            <person name="Hegedus J.C."/>
            <person name="Henrissat B."/>
            <person name="Johnson J."/>
            <person name="Lipzen A."/>
            <person name="Ohm R."/>
            <person name="Nagy I."/>
            <person name="Pangilinan J."/>
            <person name="Yan J."/>
            <person name="Xiong Y."/>
            <person name="Grigoriev I.V."/>
            <person name="Hibbett D.S."/>
            <person name="Nagy L.G."/>
        </authorList>
    </citation>
    <scope>NUCLEOTIDE SEQUENCE [LARGE SCALE GENOMIC DNA]</scope>
    <source>
        <strain evidence="2 3">SZMC22713</strain>
    </source>
</reference>
<dbReference type="OrthoDB" id="2559326at2759"/>
<accession>A0A4Y7QD38</accession>
<sequence length="85" mass="9435">MNNPKSVMLGWSALLVAAGAGYIMARKDINARRQVQEADGVRPSEKLDWKARVEREVVQGSSSQKNTQDRNPHIPPLQSDNPPVK</sequence>
<dbReference type="VEuPathDB" id="FungiDB:BD410DRAFT_837414"/>
<organism evidence="2 3">
    <name type="scientific">Rickenella mellea</name>
    <dbReference type="NCBI Taxonomy" id="50990"/>
    <lineage>
        <taxon>Eukaryota</taxon>
        <taxon>Fungi</taxon>
        <taxon>Dikarya</taxon>
        <taxon>Basidiomycota</taxon>
        <taxon>Agaricomycotina</taxon>
        <taxon>Agaricomycetes</taxon>
        <taxon>Hymenochaetales</taxon>
        <taxon>Rickenellaceae</taxon>
        <taxon>Rickenella</taxon>
    </lineage>
</organism>
<keyword evidence="3" id="KW-1185">Reference proteome</keyword>
<protein>
    <submittedName>
        <fullName evidence="2">Uncharacterized protein</fullName>
    </submittedName>
</protein>
<evidence type="ECO:0000256" key="1">
    <source>
        <dbReference type="SAM" id="MobiDB-lite"/>
    </source>
</evidence>
<name>A0A4Y7QD38_9AGAM</name>
<evidence type="ECO:0000313" key="2">
    <source>
        <dbReference type="EMBL" id="TDL25181.1"/>
    </source>
</evidence>